<dbReference type="GO" id="GO:0005874">
    <property type="term" value="C:microtubule"/>
    <property type="evidence" value="ECO:0007669"/>
    <property type="project" value="UniProtKB-KW"/>
</dbReference>
<dbReference type="AlphaFoldDB" id="A0AAF0IU76"/>
<keyword evidence="2 7" id="KW-0493">Microtubule</keyword>
<dbReference type="InterPro" id="IPR001752">
    <property type="entry name" value="Kinesin_motor_dom"/>
</dbReference>
<evidence type="ECO:0000256" key="5">
    <source>
        <dbReference type="ARBA" id="ARBA00023175"/>
    </source>
</evidence>
<feature type="compositionally biased region" description="Basic and acidic residues" evidence="9">
    <location>
        <begin position="26"/>
        <end position="37"/>
    </location>
</feature>
<evidence type="ECO:0000256" key="3">
    <source>
        <dbReference type="ARBA" id="ARBA00022741"/>
    </source>
</evidence>
<comment type="similarity">
    <text evidence="1">Belongs to the TRAFAC class myosin-kinesin ATPase superfamily. Kinesin family. KIN-14 subfamily.</text>
</comment>
<dbReference type="EMBL" id="CP119940">
    <property type="protein sequence ID" value="WFD04203.1"/>
    <property type="molecule type" value="Genomic_DNA"/>
</dbReference>
<dbReference type="PANTHER" id="PTHR47972:SF45">
    <property type="entry name" value="PROTEIN CLARET SEGREGATIONAL"/>
    <property type="match status" value="1"/>
</dbReference>
<feature type="coiled-coil region" evidence="8">
    <location>
        <begin position="130"/>
        <end position="220"/>
    </location>
</feature>
<accession>A0AAF0IU76</accession>
<evidence type="ECO:0000256" key="1">
    <source>
        <dbReference type="ARBA" id="ARBA00010899"/>
    </source>
</evidence>
<evidence type="ECO:0000313" key="12">
    <source>
        <dbReference type="Proteomes" id="UP001214603"/>
    </source>
</evidence>
<name>A0AAF0IU76_9BASI</name>
<evidence type="ECO:0000313" key="11">
    <source>
        <dbReference type="EMBL" id="WFD04203.1"/>
    </source>
</evidence>
<dbReference type="Proteomes" id="UP001214603">
    <property type="component" value="Chromosome 7"/>
</dbReference>
<evidence type="ECO:0000256" key="6">
    <source>
        <dbReference type="PROSITE-ProRule" id="PRU00283"/>
    </source>
</evidence>
<dbReference type="PANTHER" id="PTHR47972">
    <property type="entry name" value="KINESIN-LIKE PROTEIN KLP-3"/>
    <property type="match status" value="1"/>
</dbReference>
<dbReference type="GO" id="GO:0003777">
    <property type="term" value="F:microtubule motor activity"/>
    <property type="evidence" value="ECO:0007669"/>
    <property type="project" value="InterPro"/>
</dbReference>
<dbReference type="InterPro" id="IPR027417">
    <property type="entry name" value="P-loop_NTPase"/>
</dbReference>
<dbReference type="SUPFAM" id="SSF52540">
    <property type="entry name" value="P-loop containing nucleoside triphosphate hydrolases"/>
    <property type="match status" value="1"/>
</dbReference>
<evidence type="ECO:0000256" key="7">
    <source>
        <dbReference type="RuleBase" id="RU000394"/>
    </source>
</evidence>
<dbReference type="SMART" id="SM00129">
    <property type="entry name" value="KISc"/>
    <property type="match status" value="1"/>
</dbReference>
<keyword evidence="3 6" id="KW-0547">Nucleotide-binding</keyword>
<sequence length="585" mass="64275">MQPARTVPPGMHARAPAKRARPQTEPVRRVAPKDATRSARPPVDAAQRTAMHDLFSLEARRREALRDQAREAHERQTQKTLEVQEALRAERQIAQENRAPEPAWRGYNDYEVEVLRAEHEQAQRALHAEIVRQRDEIRALRVKAEEQRATHADVAAANEALTAEVASLRAQLETYDARTHALHSDVAATKARNAQLEHDLIAAETLRRKLHNQVQELRGNVRVYVRVRPPRGDGAQATIRFPDAMLHTQIEVAAHAESATGAPTVRQHAFAFDHVFAPSATQEEVFAEVADLLQSVLDGYNTTIFAYGQTGSGKTHTLEGGAEALGSAHELGASAGLIPRAMLMLWDVAARLRAQGWEYAFEAQMLQIYLDHIYDLLGAPESDKDKHEVRHTEHHTTVTNTVVVPLSGPNDVFALLERAKKRRQVAATLMNERSSRSHSVFMLRVRGKNAKTNETSEATLNLVDLAGSERLATSGSANDPTRLKEAQSINKSLSSLADVIGALGGAGAARHVPYRNSTLTWLLKNSLGGNAKTYVRATHPRSLMLLALSPLAAHLGETLCSLRFASKVHSTHIGTARAIKGSSDA</sequence>
<gene>
    <name evidence="11" type="primary">KAR3</name>
    <name evidence="11" type="ORF">MOBT1_002908</name>
</gene>
<keyword evidence="12" id="KW-1185">Reference proteome</keyword>
<keyword evidence="8" id="KW-0175">Coiled coil</keyword>
<dbReference type="GO" id="GO:0005524">
    <property type="term" value="F:ATP binding"/>
    <property type="evidence" value="ECO:0007669"/>
    <property type="project" value="UniProtKB-UniRule"/>
</dbReference>
<proteinExistence type="inferred from homology"/>
<dbReference type="InterPro" id="IPR019821">
    <property type="entry name" value="Kinesin_motor_CS"/>
</dbReference>
<evidence type="ECO:0000256" key="9">
    <source>
        <dbReference type="SAM" id="MobiDB-lite"/>
    </source>
</evidence>
<dbReference type="PROSITE" id="PS00411">
    <property type="entry name" value="KINESIN_MOTOR_1"/>
    <property type="match status" value="1"/>
</dbReference>
<keyword evidence="4 6" id="KW-0067">ATP-binding</keyword>
<evidence type="ECO:0000256" key="2">
    <source>
        <dbReference type="ARBA" id="ARBA00022701"/>
    </source>
</evidence>
<keyword evidence="5 6" id="KW-0505">Motor protein</keyword>
<organism evidence="11 12">
    <name type="scientific">Malassezia obtusa</name>
    <dbReference type="NCBI Taxonomy" id="76774"/>
    <lineage>
        <taxon>Eukaryota</taxon>
        <taxon>Fungi</taxon>
        <taxon>Dikarya</taxon>
        <taxon>Basidiomycota</taxon>
        <taxon>Ustilaginomycotina</taxon>
        <taxon>Malasseziomycetes</taxon>
        <taxon>Malasseziales</taxon>
        <taxon>Malasseziaceae</taxon>
        <taxon>Malassezia</taxon>
    </lineage>
</organism>
<feature type="domain" description="Kinesin motor" evidence="10">
    <location>
        <begin position="220"/>
        <end position="571"/>
    </location>
</feature>
<feature type="region of interest" description="Disordered" evidence="9">
    <location>
        <begin position="1"/>
        <end position="47"/>
    </location>
</feature>
<dbReference type="GO" id="GO:0008017">
    <property type="term" value="F:microtubule binding"/>
    <property type="evidence" value="ECO:0007669"/>
    <property type="project" value="InterPro"/>
</dbReference>
<evidence type="ECO:0000259" key="10">
    <source>
        <dbReference type="PROSITE" id="PS50067"/>
    </source>
</evidence>
<dbReference type="Pfam" id="PF00225">
    <property type="entry name" value="Kinesin"/>
    <property type="match status" value="1"/>
</dbReference>
<feature type="binding site" evidence="6">
    <location>
        <begin position="308"/>
        <end position="315"/>
    </location>
    <ligand>
        <name>ATP</name>
        <dbReference type="ChEBI" id="CHEBI:30616"/>
    </ligand>
</feature>
<dbReference type="GO" id="GO:0007018">
    <property type="term" value="P:microtubule-based movement"/>
    <property type="evidence" value="ECO:0007669"/>
    <property type="project" value="InterPro"/>
</dbReference>
<dbReference type="InterPro" id="IPR027640">
    <property type="entry name" value="Kinesin-like_fam"/>
</dbReference>
<reference evidence="11" key="1">
    <citation type="submission" date="2023-03" db="EMBL/GenBank/DDBJ databases">
        <title>Mating type loci evolution in Malassezia.</title>
        <authorList>
            <person name="Coelho M.A."/>
        </authorList>
    </citation>
    <scope>NUCLEOTIDE SEQUENCE</scope>
    <source>
        <strain evidence="11">CBS 7876</strain>
    </source>
</reference>
<dbReference type="PRINTS" id="PR00380">
    <property type="entry name" value="KINESINHEAVY"/>
</dbReference>
<dbReference type="PROSITE" id="PS50067">
    <property type="entry name" value="KINESIN_MOTOR_2"/>
    <property type="match status" value="1"/>
</dbReference>
<evidence type="ECO:0000256" key="8">
    <source>
        <dbReference type="SAM" id="Coils"/>
    </source>
</evidence>
<dbReference type="InterPro" id="IPR036961">
    <property type="entry name" value="Kinesin_motor_dom_sf"/>
</dbReference>
<dbReference type="Gene3D" id="3.40.850.10">
    <property type="entry name" value="Kinesin motor domain"/>
    <property type="match status" value="1"/>
</dbReference>
<protein>
    <recommendedName>
        <fullName evidence="7">Kinesin-like protein</fullName>
    </recommendedName>
</protein>
<evidence type="ECO:0000256" key="4">
    <source>
        <dbReference type="ARBA" id="ARBA00022840"/>
    </source>
</evidence>